<name>A0A1G4TFL0_9BACL</name>
<reference evidence="2" key="1">
    <citation type="submission" date="2016-10" db="EMBL/GenBank/DDBJ databases">
        <authorList>
            <person name="Varghese N."/>
            <person name="Submissions S."/>
        </authorList>
    </citation>
    <scope>NUCLEOTIDE SEQUENCE [LARGE SCALE GENOMIC DNA]</scope>
    <source>
        <strain evidence="2">CGMCC 1.8946</strain>
    </source>
</reference>
<evidence type="ECO:0000313" key="2">
    <source>
        <dbReference type="Proteomes" id="UP000198601"/>
    </source>
</evidence>
<dbReference type="EMBL" id="FMTT01000051">
    <property type="protein sequence ID" value="SCW80200.1"/>
    <property type="molecule type" value="Genomic_DNA"/>
</dbReference>
<sequence>MYDKQIEDSLKILKQAKISLAKGMTKQELRLAEMRFGIKFPSDYREFLSACLPLSDDFTNWRDVSDENVFFIKQKMFDWTIEGVLYTIEKLNGWLPAWGNKPNIQEWALALAKQNIKKHPLFMPICSHRFLSLSPMEAGNPVYSIHDGTDVICYGQDFWDYIKRDFADYEPRDTVDLKSIKEPIPQYNVFVYHSINNFFYQGKISYDEHGKYIL</sequence>
<dbReference type="Gene3D" id="3.40.1580.10">
    <property type="entry name" value="SMI1/KNR4-like"/>
    <property type="match status" value="1"/>
</dbReference>
<dbReference type="STRING" id="624147.SAMN04487970_10516"/>
<accession>A0A1G4TFL0</accession>
<evidence type="ECO:0008006" key="3">
    <source>
        <dbReference type="Google" id="ProtNLM"/>
    </source>
</evidence>
<dbReference type="SUPFAM" id="SSF160631">
    <property type="entry name" value="SMI1/KNR4-like"/>
    <property type="match status" value="1"/>
</dbReference>
<dbReference type="PANTHER" id="PTHR32011">
    <property type="entry name" value="OS08G0472400 PROTEIN"/>
    <property type="match status" value="1"/>
</dbReference>
<keyword evidence="2" id="KW-1185">Reference proteome</keyword>
<dbReference type="Proteomes" id="UP000198601">
    <property type="component" value="Unassembled WGS sequence"/>
</dbReference>
<evidence type="ECO:0000313" key="1">
    <source>
        <dbReference type="EMBL" id="SCW80200.1"/>
    </source>
</evidence>
<gene>
    <name evidence="1" type="ORF">SAMN04487970_10516</name>
</gene>
<dbReference type="PANTHER" id="PTHR32011:SF2">
    <property type="entry name" value="OS08G0472400 PROTEIN"/>
    <property type="match status" value="1"/>
</dbReference>
<dbReference type="AlphaFoldDB" id="A0A1G4TFL0"/>
<dbReference type="OrthoDB" id="264195at2"/>
<proteinExistence type="predicted"/>
<organism evidence="1 2">
    <name type="scientific">Paenibacillus tianmuensis</name>
    <dbReference type="NCBI Taxonomy" id="624147"/>
    <lineage>
        <taxon>Bacteria</taxon>
        <taxon>Bacillati</taxon>
        <taxon>Bacillota</taxon>
        <taxon>Bacilli</taxon>
        <taxon>Bacillales</taxon>
        <taxon>Paenibacillaceae</taxon>
        <taxon>Paenibacillus</taxon>
    </lineage>
</organism>
<dbReference type="InterPro" id="IPR037883">
    <property type="entry name" value="Knr4/Smi1-like_sf"/>
</dbReference>
<dbReference type="RefSeq" id="WP_090675900.1">
    <property type="nucleotide sequence ID" value="NZ_FMTT01000051.1"/>
</dbReference>
<protein>
    <recommendedName>
        <fullName evidence="3">SMI1 / KNR4 family (SUKH-1)</fullName>
    </recommendedName>
</protein>